<feature type="transmembrane region" description="Helical" evidence="17">
    <location>
        <begin position="1263"/>
        <end position="1282"/>
    </location>
</feature>
<dbReference type="EC" id="2.4.1.16" evidence="2"/>
<dbReference type="Gene3D" id="1.20.120.720">
    <property type="entry name" value="Myosin VI head, motor domain, U50 subdomain"/>
    <property type="match status" value="1"/>
</dbReference>
<reference evidence="21 22" key="1">
    <citation type="journal article" date="2015" name="Front. Microbiol.">
        <title>Genome sequence of the plant growth promoting endophytic yeast Rhodotorula graminis WP1.</title>
        <authorList>
            <person name="Firrincieli A."/>
            <person name="Otillar R."/>
            <person name="Salamov A."/>
            <person name="Schmutz J."/>
            <person name="Khan Z."/>
            <person name="Redman R.S."/>
            <person name="Fleck N.D."/>
            <person name="Lindquist E."/>
            <person name="Grigoriev I.V."/>
            <person name="Doty S.L."/>
        </authorList>
    </citation>
    <scope>NUCLEOTIDE SEQUENCE [LARGE SCALE GENOMIC DNA]</scope>
    <source>
        <strain evidence="21 22">WP1</strain>
    </source>
</reference>
<proteinExistence type="inferred from homology"/>
<dbReference type="InterPro" id="IPR036961">
    <property type="entry name" value="Kinesin_motor_dom_sf"/>
</dbReference>
<dbReference type="Pfam" id="PF00173">
    <property type="entry name" value="Cyt-b5"/>
    <property type="match status" value="1"/>
</dbReference>
<gene>
    <name evidence="21" type="ORF">RHOBADRAFT_35086</name>
</gene>
<feature type="transmembrane region" description="Helical" evidence="17">
    <location>
        <begin position="1684"/>
        <end position="1705"/>
    </location>
</feature>
<evidence type="ECO:0000256" key="17">
    <source>
        <dbReference type="SAM" id="Phobius"/>
    </source>
</evidence>
<dbReference type="SUPFAM" id="SSF55856">
    <property type="entry name" value="Cytochrome b5-like heme/steroid binding domain"/>
    <property type="match status" value="1"/>
</dbReference>
<dbReference type="Pfam" id="PF03142">
    <property type="entry name" value="Chitin_synth_2"/>
    <property type="match status" value="1"/>
</dbReference>
<dbReference type="Proteomes" id="UP000053890">
    <property type="component" value="Unassembled WGS sequence"/>
</dbReference>
<feature type="transmembrane region" description="Helical" evidence="17">
    <location>
        <begin position="1651"/>
        <end position="1678"/>
    </location>
</feature>
<dbReference type="GO" id="GO:0003779">
    <property type="term" value="F:actin binding"/>
    <property type="evidence" value="ECO:0007669"/>
    <property type="project" value="UniProtKB-KW"/>
</dbReference>
<dbReference type="SUPFAM" id="SSF52540">
    <property type="entry name" value="P-loop containing nucleoside triphosphate hydrolases"/>
    <property type="match status" value="1"/>
</dbReference>
<name>A0A194S6T8_RHOGW</name>
<dbReference type="SMART" id="SM00242">
    <property type="entry name" value="MYSc"/>
    <property type="match status" value="1"/>
</dbReference>
<keyword evidence="22" id="KW-1185">Reference proteome</keyword>
<dbReference type="GO" id="GO:0005524">
    <property type="term" value="F:ATP binding"/>
    <property type="evidence" value="ECO:0007669"/>
    <property type="project" value="UniProtKB-UniRule"/>
</dbReference>
<dbReference type="GO" id="GO:0016459">
    <property type="term" value="C:myosin complex"/>
    <property type="evidence" value="ECO:0007669"/>
    <property type="project" value="UniProtKB-KW"/>
</dbReference>
<feature type="transmembrane region" description="Helical" evidence="17">
    <location>
        <begin position="956"/>
        <end position="975"/>
    </location>
</feature>
<dbReference type="InterPro" id="IPR036037">
    <property type="entry name" value="MYSc_Myo17"/>
</dbReference>
<feature type="domain" description="Cytochrome b5 heme-binding" evidence="18">
    <location>
        <begin position="1019"/>
        <end position="1081"/>
    </location>
</feature>
<dbReference type="PRINTS" id="PR00193">
    <property type="entry name" value="MYOSINHEAVY"/>
</dbReference>
<dbReference type="SUPFAM" id="SSF109715">
    <property type="entry name" value="DEK C-terminal domain"/>
    <property type="match status" value="1"/>
</dbReference>
<keyword evidence="14 15" id="KW-0009">Actin-binding</keyword>
<dbReference type="Pfam" id="PF00063">
    <property type="entry name" value="Myosin_head"/>
    <property type="match status" value="2"/>
</dbReference>
<dbReference type="PANTHER" id="PTHR22914:SF45">
    <property type="entry name" value="CHITIN SYNTHASE"/>
    <property type="match status" value="1"/>
</dbReference>
<feature type="domain" description="Myosin motor" evidence="19">
    <location>
        <begin position="24"/>
        <end position="794"/>
    </location>
</feature>
<feature type="region of interest" description="Disordered" evidence="16">
    <location>
        <begin position="1826"/>
        <end position="1858"/>
    </location>
</feature>
<dbReference type="InterPro" id="IPR027417">
    <property type="entry name" value="P-loop_NTPase"/>
</dbReference>
<comment type="subcellular location">
    <subcellularLocation>
        <location evidence="1">Cell membrane</location>
        <topology evidence="1">Multi-pass membrane protein</topology>
    </subcellularLocation>
</comment>
<evidence type="ECO:0000256" key="10">
    <source>
        <dbReference type="ARBA" id="ARBA00023123"/>
    </source>
</evidence>
<dbReference type="EMBL" id="KQ474076">
    <property type="protein sequence ID" value="KPV76443.1"/>
    <property type="molecule type" value="Genomic_DNA"/>
</dbReference>
<evidence type="ECO:0000256" key="16">
    <source>
        <dbReference type="SAM" id="MobiDB-lite"/>
    </source>
</evidence>
<evidence type="ECO:0000256" key="2">
    <source>
        <dbReference type="ARBA" id="ARBA00012543"/>
    </source>
</evidence>
<evidence type="ECO:0000259" key="20">
    <source>
        <dbReference type="PROSITE" id="PS51998"/>
    </source>
</evidence>
<dbReference type="SUPFAM" id="SSF53448">
    <property type="entry name" value="Nucleotide-diphospho-sugar transferases"/>
    <property type="match status" value="1"/>
</dbReference>
<dbReference type="InterPro" id="IPR014876">
    <property type="entry name" value="DEK_C"/>
</dbReference>
<keyword evidence="4" id="KW-0328">Glycosyltransferase</keyword>
<evidence type="ECO:0000313" key="21">
    <source>
        <dbReference type="EMBL" id="KPV76443.1"/>
    </source>
</evidence>
<evidence type="ECO:0000256" key="3">
    <source>
        <dbReference type="ARBA" id="ARBA00022475"/>
    </source>
</evidence>
<comment type="similarity">
    <text evidence="15">Belongs to the TRAFAC class myosin-kinesin ATPase superfamily. Myosin family.</text>
</comment>
<evidence type="ECO:0000256" key="7">
    <source>
        <dbReference type="ARBA" id="ARBA00022741"/>
    </source>
</evidence>
<keyword evidence="5 21" id="KW-0808">Transferase</keyword>
<evidence type="ECO:0000256" key="15">
    <source>
        <dbReference type="PROSITE-ProRule" id="PRU00782"/>
    </source>
</evidence>
<protein>
    <recommendedName>
        <fullName evidence="2">chitin synthase</fullName>
        <ecNumber evidence="2">2.4.1.16</ecNumber>
    </recommendedName>
</protein>
<keyword evidence="13" id="KW-0325">Glycoprotein</keyword>
<keyword evidence="3" id="KW-1003">Cell membrane</keyword>
<evidence type="ECO:0000256" key="4">
    <source>
        <dbReference type="ARBA" id="ARBA00022676"/>
    </source>
</evidence>
<dbReference type="GO" id="GO:0003774">
    <property type="term" value="F:cytoskeletal motor activity"/>
    <property type="evidence" value="ECO:0007669"/>
    <property type="project" value="UniProtKB-UniRule"/>
</dbReference>
<evidence type="ECO:0000256" key="11">
    <source>
        <dbReference type="ARBA" id="ARBA00023136"/>
    </source>
</evidence>
<feature type="binding site" evidence="15">
    <location>
        <begin position="126"/>
        <end position="133"/>
    </location>
    <ligand>
        <name>ATP</name>
        <dbReference type="ChEBI" id="CHEBI:30616"/>
    </ligand>
</feature>
<evidence type="ECO:0000256" key="1">
    <source>
        <dbReference type="ARBA" id="ARBA00004651"/>
    </source>
</evidence>
<feature type="domain" description="DEK-C" evidence="20">
    <location>
        <begin position="1959"/>
        <end position="2016"/>
    </location>
</feature>
<accession>A0A194S6T8</accession>
<evidence type="ECO:0000256" key="13">
    <source>
        <dbReference type="ARBA" id="ARBA00023180"/>
    </source>
</evidence>
<keyword evidence="12 15" id="KW-0505">Motor protein</keyword>
<dbReference type="OMA" id="LEMHHQI"/>
<dbReference type="OrthoDB" id="370884at2759"/>
<dbReference type="GO" id="GO:0030428">
    <property type="term" value="C:cell septum"/>
    <property type="evidence" value="ECO:0007669"/>
    <property type="project" value="TreeGrafter"/>
</dbReference>
<keyword evidence="10 15" id="KW-0518">Myosin</keyword>
<evidence type="ECO:0000313" key="22">
    <source>
        <dbReference type="Proteomes" id="UP000053890"/>
    </source>
</evidence>
<dbReference type="PROSITE" id="PS51456">
    <property type="entry name" value="MYOSIN_MOTOR"/>
    <property type="match status" value="1"/>
</dbReference>
<dbReference type="Gene3D" id="3.40.850.10">
    <property type="entry name" value="Kinesin motor domain"/>
    <property type="match status" value="2"/>
</dbReference>
<dbReference type="GO" id="GO:0005886">
    <property type="term" value="C:plasma membrane"/>
    <property type="evidence" value="ECO:0007669"/>
    <property type="project" value="UniProtKB-SubCell"/>
</dbReference>
<evidence type="ECO:0000256" key="14">
    <source>
        <dbReference type="ARBA" id="ARBA00023203"/>
    </source>
</evidence>
<feature type="compositionally biased region" description="Polar residues" evidence="16">
    <location>
        <begin position="651"/>
        <end position="661"/>
    </location>
</feature>
<dbReference type="Gene3D" id="1.10.10.60">
    <property type="entry name" value="Homeodomain-like"/>
    <property type="match status" value="1"/>
</dbReference>
<evidence type="ECO:0000256" key="9">
    <source>
        <dbReference type="ARBA" id="ARBA00022989"/>
    </source>
</evidence>
<dbReference type="GO" id="GO:0006031">
    <property type="term" value="P:chitin biosynthetic process"/>
    <property type="evidence" value="ECO:0007669"/>
    <property type="project" value="TreeGrafter"/>
</dbReference>
<dbReference type="InterPro" id="IPR004835">
    <property type="entry name" value="Chitin_synth"/>
</dbReference>
<feature type="compositionally biased region" description="Gly residues" evidence="16">
    <location>
        <begin position="1936"/>
        <end position="1945"/>
    </location>
</feature>
<dbReference type="InterPro" id="IPR036400">
    <property type="entry name" value="Cyt_B5-like_heme/steroid_sf"/>
</dbReference>
<keyword evidence="7 15" id="KW-0547">Nucleotide-binding</keyword>
<evidence type="ECO:0000256" key="12">
    <source>
        <dbReference type="ARBA" id="ARBA00023175"/>
    </source>
</evidence>
<feature type="region of interest" description="Actin-binding" evidence="15">
    <location>
        <begin position="669"/>
        <end position="691"/>
    </location>
</feature>
<organism evidence="21 22">
    <name type="scientific">Rhodotorula graminis (strain WP1)</name>
    <dbReference type="NCBI Taxonomy" id="578459"/>
    <lineage>
        <taxon>Eukaryota</taxon>
        <taxon>Fungi</taxon>
        <taxon>Dikarya</taxon>
        <taxon>Basidiomycota</taxon>
        <taxon>Pucciniomycotina</taxon>
        <taxon>Microbotryomycetes</taxon>
        <taxon>Sporidiobolales</taxon>
        <taxon>Sporidiobolaceae</taxon>
        <taxon>Rhodotorula</taxon>
    </lineage>
</organism>
<evidence type="ECO:0000259" key="18">
    <source>
        <dbReference type="PROSITE" id="PS50255"/>
    </source>
</evidence>
<dbReference type="CDD" id="cd14879">
    <property type="entry name" value="MYSc_Myo17"/>
    <property type="match status" value="1"/>
</dbReference>
<dbReference type="PROSITE" id="PS50255">
    <property type="entry name" value="CYTOCHROME_B5_2"/>
    <property type="match status" value="1"/>
</dbReference>
<evidence type="ECO:0000256" key="8">
    <source>
        <dbReference type="ARBA" id="ARBA00022840"/>
    </source>
</evidence>
<dbReference type="STRING" id="578459.A0A194S6T8"/>
<feature type="region of interest" description="Disordered" evidence="16">
    <location>
        <begin position="1931"/>
        <end position="1954"/>
    </location>
</feature>
<dbReference type="PROSITE" id="PS51998">
    <property type="entry name" value="DEK_C"/>
    <property type="match status" value="1"/>
</dbReference>
<dbReference type="GO" id="GO:0031505">
    <property type="term" value="P:fungal-type cell wall organization"/>
    <property type="evidence" value="ECO:0007669"/>
    <property type="project" value="TreeGrafter"/>
</dbReference>
<dbReference type="InterPro" id="IPR001609">
    <property type="entry name" value="Myosin_head_motor_dom-like"/>
</dbReference>
<feature type="transmembrane region" description="Helical" evidence="17">
    <location>
        <begin position="995"/>
        <end position="1015"/>
    </location>
</feature>
<sequence>MPTNPFATPKLGQAVELDPLEVPDLADLPPGVPPLSTDDLVPLLRARLLDGLPYTSLSPRVTVAVNPFQFVHATSDQALADWRAEYTDCGTEGIRGRLGPHVWATAHKAYYHMTRTGQDQAIVLSGETGSGKSESSRLMLKALIDVSAPPAGKKGSKLATSVPAAFFILDSFGHATTTSNANASRFGRYTELQFNDKGRLTGLKGLEYFLEKSRVAAAPAGERNFHVFHYLVAGASSDEREHLRFDSASSFRYLAQARSSASSVQSDMARFAQLKDAFKAVGFPKKAVASVCQVLAAILHLGNVEFVMDRHRNADSAIVKNPHVLDTAAEFLGVDAAELEYALTNRSTLVMGEVCAVFLDAEGAARNRDDLASTLYSLVFAWIGEFLNEKLCRDDFATFVSLVDFPGPVQHAASHRDGLGVEAFCFNLASERVQSYLVEQLHEADKAEYAAEGLVLAGADVKHSSNSETVRLLTNQPGGLVHIIDDQSRRRGKTDATMLKAMTKRWSNHPSFSSREGDEAQGRPGTFVVSHWHGQATYSTENFVAHNSEAVSPHFVTLLGGSTTPSFGLATATTTTGGSTFSFIRQLFANGAVETKAHPRSEETLVAATQKVGPRRAPSTRRPQRGGAPHNPFGGTGGDIDEDDEEPAPASESTAPGSRSVVQEVNDALTLLLNTLQTSKSWFVLCVRPNDAQLPNQVDAKLVKHQVRAFGLAELARRLDGEWGVNLEVREWWERYGQIAVLADEQQALGALMYRDKAVKVRELLGFSEREMGIGKSKVFLSDNAFRYLEDFLRADDPEEQAHCREILNRTSSGAGEPAAIVDDPYSPYAQPDTPGLGSYNDDFAKTTSTAALPILAHKYGANTAPAYDDDDEYEMDRKEYLAGPGAGDDDYYTPSQHQQQRELHDEERSLAPSAYTSSRPMFDTGKGSEKELLAGSKENTETVEVIRTSSARKRWVALTWLFTWWVPSPVLRWVGGMKRPDVRMAWREKLLINILIWLLCGSAVFVIAVLGPLICPTEHVFNTQELNDRSYTQNPDKMLVAIRGEVFDLSSFAPHHQPGSSVIPTTNIEKLGGNDLTNYFPVQVSALCNGVDGNVSPWVTLESSNISTAITNVAKYHDFRAYTTDVRPDWYYETMVYMRYNYRKGFMGYSRGTVKKEAKDKGKNIAVYDGNVYDFSTYIQNGGGGVRVPDGAAIPSGTERNFMSTPIVDLFRQKSGGDLTSAINSLNLDAAVLERQKICMRNLFFIGKLDNRNSPQCQFSQYILIALSVVMVAIIGAKFIAALQFGRKRKPEDYDKFVICQVPCYTEGEDSLRACIDSLTKLKYDDKRKLLMIICDGMIVGSGNDRPTPQIVLDILGADPTIDPEPLSFLSIGNGDKQHNMAKIYSGLHEAGGHIVPYIVVVKVGKPTERQRPGNRGKRDSQMLLMRFLNRVHFDSPMAPAELEMYHQIKNVIGVNPSFYEYLLMVDADTTVDPMSLNYLVGGFVEDRKIIGLCGETSLANARASWTTMGQVYEYFISHYLTKAFESLFGSVTCLPGCFSMYRIRTLEHKPIIISDAILAEYGENKVETLHVKNLLSLGEDRYLTTVILKHFAQYKLKFTRFAKAQTIAPDDWKVLMSQRRRWINSTIHNLFELLFIDRMCGFCCFSMRFVILVDLASTLISPVTVAYIVYLIYMVAGEHKAIPTFALIMLGAIYGLQVIIFVLHRKFEHIGWMLVYILGIPFFSFILPLVSFWQMDDFSWGSTREIVGEQGKRLLVHDEGKFDPASIPLRTWSSFEADLWVRPLSLYSSSSFSGAPSLTFPRRAQETGSNASIGEIIEASKQEREQSQYGMPYGAPSQYGGASTRDLSPQRHGGAGAVGHYAAPSIGSLPRGAGASVYAGSAYPASVNPYAQPGAMSSFANAGKRDSTTSFFASNALAQAGMLPAGHRGSSGDLLGGGGGGTYGASPRAMSPMGTGVPSDDVIVRDVQDLLATADLQTVTKKTVRSALAQRYGVDDFGADKKALINAVISETLGLA</sequence>
<dbReference type="InterPro" id="IPR029044">
    <property type="entry name" value="Nucleotide-diphossugar_trans"/>
</dbReference>
<keyword evidence="11 17" id="KW-0472">Membrane</keyword>
<dbReference type="RefSeq" id="XP_018272492.1">
    <property type="nucleotide sequence ID" value="XM_018413253.1"/>
</dbReference>
<evidence type="ECO:0000256" key="5">
    <source>
        <dbReference type="ARBA" id="ARBA00022679"/>
    </source>
</evidence>
<feature type="compositionally biased region" description="Basic and acidic residues" evidence="16">
    <location>
        <begin position="900"/>
        <end position="910"/>
    </location>
</feature>
<feature type="region of interest" description="Disordered" evidence="16">
    <location>
        <begin position="595"/>
        <end position="661"/>
    </location>
</feature>
<feature type="region of interest" description="Disordered" evidence="16">
    <location>
        <begin position="881"/>
        <end position="910"/>
    </location>
</feature>
<dbReference type="Gene3D" id="1.20.58.530">
    <property type="match status" value="2"/>
</dbReference>
<keyword evidence="6 17" id="KW-0812">Transmembrane</keyword>
<dbReference type="GeneID" id="28973702"/>
<dbReference type="InterPro" id="IPR001199">
    <property type="entry name" value="Cyt_B5-like_heme/steroid-bd"/>
</dbReference>
<dbReference type="GO" id="GO:0004100">
    <property type="term" value="F:chitin synthase activity"/>
    <property type="evidence" value="ECO:0007669"/>
    <property type="project" value="UniProtKB-EC"/>
</dbReference>
<feature type="transmembrane region" description="Helical" evidence="17">
    <location>
        <begin position="1712"/>
        <end position="1735"/>
    </location>
</feature>
<keyword evidence="8 15" id="KW-0067">ATP-binding</keyword>
<dbReference type="Gene3D" id="1.10.10.820">
    <property type="match status" value="1"/>
</dbReference>
<keyword evidence="9 17" id="KW-1133">Transmembrane helix</keyword>
<dbReference type="PANTHER" id="PTHR22914">
    <property type="entry name" value="CHITIN SYNTHASE"/>
    <property type="match status" value="1"/>
</dbReference>
<dbReference type="SMART" id="SM01117">
    <property type="entry name" value="Cyt-b5"/>
    <property type="match status" value="2"/>
</dbReference>
<evidence type="ECO:0000256" key="6">
    <source>
        <dbReference type="ARBA" id="ARBA00022692"/>
    </source>
</evidence>
<evidence type="ECO:0000259" key="19">
    <source>
        <dbReference type="PROSITE" id="PS51456"/>
    </source>
</evidence>
<dbReference type="Pfam" id="PF08766">
    <property type="entry name" value="DEK_C"/>
    <property type="match status" value="1"/>
</dbReference>